<dbReference type="SUPFAM" id="SSF48498">
    <property type="entry name" value="Tetracyclin repressor-like, C-terminal domain"/>
    <property type="match status" value="1"/>
</dbReference>
<dbReference type="OrthoDB" id="3291296at2"/>
<dbReference type="Pfam" id="PF00440">
    <property type="entry name" value="TetR_N"/>
    <property type="match status" value="1"/>
</dbReference>
<dbReference type="SUPFAM" id="SSF46689">
    <property type="entry name" value="Homeodomain-like"/>
    <property type="match status" value="1"/>
</dbReference>
<dbReference type="AlphaFoldDB" id="R7Y9A7"/>
<organism evidence="7 8">
    <name type="scientific">Gordonia terrae C-6</name>
    <dbReference type="NCBI Taxonomy" id="1316928"/>
    <lineage>
        <taxon>Bacteria</taxon>
        <taxon>Bacillati</taxon>
        <taxon>Actinomycetota</taxon>
        <taxon>Actinomycetes</taxon>
        <taxon>Mycobacteriales</taxon>
        <taxon>Gordoniaceae</taxon>
        <taxon>Gordonia</taxon>
    </lineage>
</organism>
<dbReference type="RefSeq" id="WP_010842878.1">
    <property type="nucleotide sequence ID" value="NZ_AQPW01000012.1"/>
</dbReference>
<dbReference type="GO" id="GO:0003700">
    <property type="term" value="F:DNA-binding transcription factor activity"/>
    <property type="evidence" value="ECO:0007669"/>
    <property type="project" value="TreeGrafter"/>
</dbReference>
<dbReference type="PANTHER" id="PTHR30055:SF151">
    <property type="entry name" value="TRANSCRIPTIONAL REGULATORY PROTEIN"/>
    <property type="match status" value="1"/>
</dbReference>
<evidence type="ECO:0000256" key="2">
    <source>
        <dbReference type="ARBA" id="ARBA00023015"/>
    </source>
</evidence>
<dbReference type="EMBL" id="AQPW01000012">
    <property type="protein sequence ID" value="EON32577.1"/>
    <property type="molecule type" value="Genomic_DNA"/>
</dbReference>
<dbReference type="InterPro" id="IPR050109">
    <property type="entry name" value="HTH-type_TetR-like_transc_reg"/>
</dbReference>
<dbReference type="InterPro" id="IPR036271">
    <property type="entry name" value="Tet_transcr_reg_TetR-rel_C_sf"/>
</dbReference>
<dbReference type="Gene3D" id="1.10.357.10">
    <property type="entry name" value="Tetracycline Repressor, domain 2"/>
    <property type="match status" value="1"/>
</dbReference>
<gene>
    <name evidence="7" type="ORF">GTC6_12301</name>
</gene>
<dbReference type="Proteomes" id="UP000013569">
    <property type="component" value="Unassembled WGS sequence"/>
</dbReference>
<dbReference type="InterPro" id="IPR009057">
    <property type="entry name" value="Homeodomain-like_sf"/>
</dbReference>
<dbReference type="PATRIC" id="fig|1316928.3.peg.2474"/>
<dbReference type="InterPro" id="IPR001647">
    <property type="entry name" value="HTH_TetR"/>
</dbReference>
<evidence type="ECO:0000313" key="7">
    <source>
        <dbReference type="EMBL" id="EON32577.1"/>
    </source>
</evidence>
<evidence type="ECO:0000256" key="1">
    <source>
        <dbReference type="ARBA" id="ARBA00022491"/>
    </source>
</evidence>
<dbReference type="InterPro" id="IPR003012">
    <property type="entry name" value="Tet_transcr_reg_TetR"/>
</dbReference>
<evidence type="ECO:0000256" key="4">
    <source>
        <dbReference type="ARBA" id="ARBA00023163"/>
    </source>
</evidence>
<dbReference type="GO" id="GO:0046677">
    <property type="term" value="P:response to antibiotic"/>
    <property type="evidence" value="ECO:0007669"/>
    <property type="project" value="InterPro"/>
</dbReference>
<keyword evidence="1" id="KW-0678">Repressor</keyword>
<dbReference type="PRINTS" id="PR00400">
    <property type="entry name" value="TETREPRESSOR"/>
</dbReference>
<evidence type="ECO:0000259" key="6">
    <source>
        <dbReference type="PROSITE" id="PS50977"/>
    </source>
</evidence>
<dbReference type="PANTHER" id="PTHR30055">
    <property type="entry name" value="HTH-TYPE TRANSCRIPTIONAL REGULATOR RUTR"/>
    <property type="match status" value="1"/>
</dbReference>
<accession>R7Y9A7</accession>
<protein>
    <submittedName>
        <fullName evidence="7">Transcriptional regulator</fullName>
    </submittedName>
</protein>
<dbReference type="InterPro" id="IPR004111">
    <property type="entry name" value="Repressor_TetR_C"/>
</dbReference>
<dbReference type="GO" id="GO:0000976">
    <property type="term" value="F:transcription cis-regulatory region binding"/>
    <property type="evidence" value="ECO:0007669"/>
    <property type="project" value="TreeGrafter"/>
</dbReference>
<dbReference type="GO" id="GO:0045892">
    <property type="term" value="P:negative regulation of DNA-templated transcription"/>
    <property type="evidence" value="ECO:0007669"/>
    <property type="project" value="InterPro"/>
</dbReference>
<feature type="domain" description="HTH tetR-type" evidence="6">
    <location>
        <begin position="8"/>
        <end position="68"/>
    </location>
</feature>
<proteinExistence type="predicted"/>
<keyword evidence="4" id="KW-0804">Transcription</keyword>
<keyword evidence="2" id="KW-0805">Transcription regulation</keyword>
<comment type="caution">
    <text evidence="7">The sequence shown here is derived from an EMBL/GenBank/DDBJ whole genome shotgun (WGS) entry which is preliminary data.</text>
</comment>
<dbReference type="Pfam" id="PF02909">
    <property type="entry name" value="TetR_C_1"/>
    <property type="match status" value="1"/>
</dbReference>
<evidence type="ECO:0000256" key="3">
    <source>
        <dbReference type="ARBA" id="ARBA00023125"/>
    </source>
</evidence>
<dbReference type="PROSITE" id="PS50977">
    <property type="entry name" value="HTH_TETR_2"/>
    <property type="match status" value="1"/>
</dbReference>
<feature type="DNA-binding region" description="H-T-H motif" evidence="5">
    <location>
        <begin position="31"/>
        <end position="50"/>
    </location>
</feature>
<name>R7Y9A7_9ACTN</name>
<keyword evidence="3 5" id="KW-0238">DNA-binding</keyword>
<evidence type="ECO:0000313" key="8">
    <source>
        <dbReference type="Proteomes" id="UP000013569"/>
    </source>
</evidence>
<evidence type="ECO:0000256" key="5">
    <source>
        <dbReference type="PROSITE-ProRule" id="PRU00335"/>
    </source>
</evidence>
<sequence>MARPSKPLISRKAAVMASIDIIDSEGLDAFSLPRLAKHLGVRAPSLYHHFDDKNEILTEVARYIAGTAVRRPRMNPGPDWPEFFVALALNFRQSILRHRNAAPVLLQHLPRDLFTSTYEDTAQFLLDSGVPVDLHVRILDGMETLSIGAVLMEAMRPPRPKSAIFPNVSPESQPLLAQALSSNDLTQRQLFEAIVRSFLHGIIRDHDLPAPDVEAAAAG</sequence>
<reference evidence="7 8" key="1">
    <citation type="journal article" date="2013" name="Genome Announc.">
        <title>Draft Genome Sequence of a Benzothiophene-Desulfurizing Bacterium, Gordona terrae Strain C-6.</title>
        <authorList>
            <person name="Wang W."/>
            <person name="Ma T."/>
            <person name="Ren Y."/>
            <person name="Li G."/>
        </authorList>
    </citation>
    <scope>NUCLEOTIDE SEQUENCE [LARGE SCALE GENOMIC DNA]</scope>
    <source>
        <strain evidence="7 8">C-6</strain>
    </source>
</reference>